<dbReference type="SUPFAM" id="SSF47413">
    <property type="entry name" value="lambda repressor-like DNA-binding domains"/>
    <property type="match status" value="1"/>
</dbReference>
<sequence>MEKEENIIIKVCKELDIQQADLARMLDVTPARISEWKNGSIPKMSELALNLMLENKELKQHLKNVKRFYETLQALNIDEKI</sequence>
<dbReference type="EMBL" id="VBUC01000009">
    <property type="protein sequence ID" value="TLS99919.1"/>
    <property type="molecule type" value="Genomic_DNA"/>
</dbReference>
<organism evidence="2 3">
    <name type="scientific">Aliarcobacter cibarius</name>
    <dbReference type="NCBI Taxonomy" id="255507"/>
    <lineage>
        <taxon>Bacteria</taxon>
        <taxon>Pseudomonadati</taxon>
        <taxon>Campylobacterota</taxon>
        <taxon>Epsilonproteobacteria</taxon>
        <taxon>Campylobacterales</taxon>
        <taxon>Arcobacteraceae</taxon>
        <taxon>Aliarcobacter</taxon>
    </lineage>
</organism>
<dbReference type="Proteomes" id="UP000305417">
    <property type="component" value="Unassembled WGS sequence"/>
</dbReference>
<accession>A0ABY2V4N1</accession>
<dbReference type="Gene3D" id="1.10.260.40">
    <property type="entry name" value="lambda repressor-like DNA-binding domains"/>
    <property type="match status" value="1"/>
</dbReference>
<dbReference type="InterPro" id="IPR001387">
    <property type="entry name" value="Cro/C1-type_HTH"/>
</dbReference>
<evidence type="ECO:0000313" key="3">
    <source>
        <dbReference type="Proteomes" id="UP000305417"/>
    </source>
</evidence>
<protein>
    <submittedName>
        <fullName evidence="2">Helix-turn-helix domain-containing protein</fullName>
    </submittedName>
</protein>
<feature type="domain" description="HTH cro/C1-type" evidence="1">
    <location>
        <begin position="8"/>
        <end position="47"/>
    </location>
</feature>
<dbReference type="PROSITE" id="PS50943">
    <property type="entry name" value="HTH_CROC1"/>
    <property type="match status" value="1"/>
</dbReference>
<comment type="caution">
    <text evidence="2">The sequence shown here is derived from an EMBL/GenBank/DDBJ whole genome shotgun (WGS) entry which is preliminary data.</text>
</comment>
<dbReference type="RefSeq" id="WP_138108673.1">
    <property type="nucleotide sequence ID" value="NZ_VBUC01000009.1"/>
</dbReference>
<gene>
    <name evidence="2" type="ORF">FE247_05150</name>
</gene>
<evidence type="ECO:0000259" key="1">
    <source>
        <dbReference type="PROSITE" id="PS50943"/>
    </source>
</evidence>
<evidence type="ECO:0000313" key="2">
    <source>
        <dbReference type="EMBL" id="TLS99919.1"/>
    </source>
</evidence>
<reference evidence="2 3" key="1">
    <citation type="submission" date="2019-05" db="EMBL/GenBank/DDBJ databases">
        <title>Arcobacter cibarius and Arcobacter thereius providing challenges in identification an antibiotic susceptibility and Quinolone resistance.</title>
        <authorList>
            <person name="Busch A."/>
            <person name="Hanel I."/>
            <person name="Hotzel H."/>
            <person name="Tomaso H."/>
        </authorList>
    </citation>
    <scope>NUCLEOTIDE SEQUENCE [LARGE SCALE GENOMIC DNA]</scope>
    <source>
        <strain evidence="2 3">16CS0831-2</strain>
    </source>
</reference>
<name>A0ABY2V4N1_9BACT</name>
<dbReference type="Pfam" id="PF01381">
    <property type="entry name" value="HTH_3"/>
    <property type="match status" value="1"/>
</dbReference>
<dbReference type="InterPro" id="IPR010982">
    <property type="entry name" value="Lambda_DNA-bd_dom_sf"/>
</dbReference>
<proteinExistence type="predicted"/>
<keyword evidence="3" id="KW-1185">Reference proteome</keyword>